<dbReference type="Gene3D" id="2.60.40.1240">
    <property type="match status" value="1"/>
</dbReference>
<reference evidence="2 3" key="1">
    <citation type="submission" date="2024-02" db="EMBL/GenBank/DDBJ databases">
        <authorList>
            <person name="Saticioglu I.B."/>
        </authorList>
    </citation>
    <scope>NUCLEOTIDE SEQUENCE [LARGE SCALE GENOMIC DNA]</scope>
    <source>
        <strain evidence="2 3">Mu-43</strain>
    </source>
</reference>
<gene>
    <name evidence="2" type="ORF">WDU93_01395</name>
</gene>
<sequence>MSARDTVLPWALTAVLLAGAWGLNAITLDDDAAFSDLVTPGTIGEPVTADNLEIVVTDVHAARSVTDARGWSAEGTWVVVDLDVAAVDTQDGASIRLAELVIGGRTFTASERPTSALQAIPVVTGVPRSGSLAFELPPDALTGSATLRLGQTTFNALRPVAEMTIDLDGLAVEQQVQLDENRWTR</sequence>
<dbReference type="Proteomes" id="UP001366085">
    <property type="component" value="Unassembled WGS sequence"/>
</dbReference>
<proteinExistence type="predicted"/>
<dbReference type="RefSeq" id="WP_337316596.1">
    <property type="nucleotide sequence ID" value="NZ_JBBDGN010000001.1"/>
</dbReference>
<keyword evidence="3" id="KW-1185">Reference proteome</keyword>
<name>A0ABU8LH70_9MICO</name>
<dbReference type="EMBL" id="JBBDGN010000001">
    <property type="protein sequence ID" value="MEJ1090330.1"/>
    <property type="molecule type" value="Genomic_DNA"/>
</dbReference>
<dbReference type="InterPro" id="IPR029050">
    <property type="entry name" value="Immunoprotect_excell_Ig-like"/>
</dbReference>
<evidence type="ECO:0000313" key="3">
    <source>
        <dbReference type="Proteomes" id="UP001366085"/>
    </source>
</evidence>
<accession>A0ABU8LH70</accession>
<evidence type="ECO:0000313" key="2">
    <source>
        <dbReference type="EMBL" id="MEJ1090330.1"/>
    </source>
</evidence>
<comment type="caution">
    <text evidence="2">The sequence shown here is derived from an EMBL/GenBank/DDBJ whole genome shotgun (WGS) entry which is preliminary data.</text>
</comment>
<evidence type="ECO:0000256" key="1">
    <source>
        <dbReference type="ARBA" id="ARBA00022729"/>
    </source>
</evidence>
<keyword evidence="1" id="KW-0732">Signal</keyword>
<protein>
    <recommendedName>
        <fullName evidence="4">DUF4352 domain-containing protein</fullName>
    </recommendedName>
</protein>
<evidence type="ECO:0008006" key="4">
    <source>
        <dbReference type="Google" id="ProtNLM"/>
    </source>
</evidence>
<organism evidence="2 3">
    <name type="scientific">Microbacterium istanbulense</name>
    <dbReference type="NCBI Taxonomy" id="3122049"/>
    <lineage>
        <taxon>Bacteria</taxon>
        <taxon>Bacillati</taxon>
        <taxon>Actinomycetota</taxon>
        <taxon>Actinomycetes</taxon>
        <taxon>Micrococcales</taxon>
        <taxon>Microbacteriaceae</taxon>
        <taxon>Microbacterium</taxon>
    </lineage>
</organism>